<organism evidence="3 4">
    <name type="scientific">Rhizophagus irregularis (strain DAOM 197198w)</name>
    <name type="common">Glomus intraradices</name>
    <dbReference type="NCBI Taxonomy" id="1432141"/>
    <lineage>
        <taxon>Eukaryota</taxon>
        <taxon>Fungi</taxon>
        <taxon>Fungi incertae sedis</taxon>
        <taxon>Mucoromycota</taxon>
        <taxon>Glomeromycotina</taxon>
        <taxon>Glomeromycetes</taxon>
        <taxon>Glomerales</taxon>
        <taxon>Glomeraceae</taxon>
        <taxon>Rhizophagus</taxon>
    </lineage>
</organism>
<evidence type="ECO:0000256" key="1">
    <source>
        <dbReference type="SAM" id="Phobius"/>
    </source>
</evidence>
<dbReference type="InterPro" id="IPR015915">
    <property type="entry name" value="Kelch-typ_b-propeller"/>
</dbReference>
<dbReference type="GO" id="GO:0003682">
    <property type="term" value="F:chromatin binding"/>
    <property type="evidence" value="ECO:0007669"/>
    <property type="project" value="InterPro"/>
</dbReference>
<dbReference type="SUPFAM" id="SSF117281">
    <property type="entry name" value="Kelch motif"/>
    <property type="match status" value="1"/>
</dbReference>
<feature type="signal peptide" evidence="2">
    <location>
        <begin position="1"/>
        <end position="20"/>
    </location>
</feature>
<dbReference type="InterPro" id="IPR052637">
    <property type="entry name" value="KLHDC3-like"/>
</dbReference>
<dbReference type="EMBL" id="JEMT01012782">
    <property type="protein sequence ID" value="EXX74623.1"/>
    <property type="molecule type" value="Genomic_DNA"/>
</dbReference>
<dbReference type="HOGENOM" id="CLU_019030_0_1_1"/>
<keyword evidence="1" id="KW-0472">Membrane</keyword>
<dbReference type="PANTHER" id="PTHR46461:SF2">
    <property type="entry name" value="ATTRACTIN"/>
    <property type="match status" value="1"/>
</dbReference>
<protein>
    <recommendedName>
        <fullName evidence="5">Galactose oxidase</fullName>
    </recommendedName>
</protein>
<gene>
    <name evidence="3" type="ORF">RirG_049420</name>
</gene>
<evidence type="ECO:0000256" key="2">
    <source>
        <dbReference type="SAM" id="SignalP"/>
    </source>
</evidence>
<evidence type="ECO:0000313" key="4">
    <source>
        <dbReference type="Proteomes" id="UP000022910"/>
    </source>
</evidence>
<keyword evidence="4" id="KW-1185">Reference proteome</keyword>
<reference evidence="3 4" key="1">
    <citation type="submission" date="2014-02" db="EMBL/GenBank/DDBJ databases">
        <title>Single nucleus genome sequencing reveals high similarity among nuclei of an endomycorrhizal fungus.</title>
        <authorList>
            <person name="Lin K."/>
            <person name="Geurts R."/>
            <person name="Zhang Z."/>
            <person name="Limpens E."/>
            <person name="Saunders D.G."/>
            <person name="Mu D."/>
            <person name="Pang E."/>
            <person name="Cao H."/>
            <person name="Cha H."/>
            <person name="Lin T."/>
            <person name="Zhou Q."/>
            <person name="Shang Y."/>
            <person name="Li Y."/>
            <person name="Ivanov S."/>
            <person name="Sharma T."/>
            <person name="Velzen R.V."/>
            <person name="Ruijter N.D."/>
            <person name="Aanen D.K."/>
            <person name="Win J."/>
            <person name="Kamoun S."/>
            <person name="Bisseling T."/>
            <person name="Huang S."/>
        </authorList>
    </citation>
    <scope>NUCLEOTIDE SEQUENCE [LARGE SCALE GENOMIC DNA]</scope>
    <source>
        <strain evidence="4">DAOM197198w</strain>
    </source>
</reference>
<evidence type="ECO:0008006" key="5">
    <source>
        <dbReference type="Google" id="ProtNLM"/>
    </source>
</evidence>
<feature type="transmembrane region" description="Helical" evidence="1">
    <location>
        <begin position="368"/>
        <end position="392"/>
    </location>
</feature>
<dbReference type="GO" id="GO:0005737">
    <property type="term" value="C:cytoplasm"/>
    <property type="evidence" value="ECO:0007669"/>
    <property type="project" value="TreeGrafter"/>
</dbReference>
<keyword evidence="2" id="KW-0732">Signal</keyword>
<dbReference type="PANTHER" id="PTHR46461">
    <property type="entry name" value="KELCH DOMAIN-CONTAINING PROTEIN 3"/>
    <property type="match status" value="1"/>
</dbReference>
<dbReference type="OrthoDB" id="432528at2759"/>
<accession>A0A015N612</accession>
<sequence length="414" mass="46470">MARLIFYLVLFLTYVTFSSAAYNFSAYVPPSIVLNDKYFVDVEQEIRVGFRLFDASSVNKDSNVIKYQNLQYTTNTPDVKYPRVVGNKNKLFFFGVNGNDVFESTIMFSFDINEKVWKELKDVNMPSHLDPNQEENFVGPDNDGNAYLLYNDNNIMLTFNTETLQWNEYSIQSFVPTGYAYYVWYTATILTDGNIAYIGGKFSNGTGYVDAPMNQFYTYNTKTHAWAAKSTIGTTPGPRNSHSASLTSDGRIIIYGGVNANDQPASPSLAVLDTNKYEWSAPTENNPIGSLYLAPSVIVNDLMFLYLGVNISSNVPTIFNKIFVLDTSSYTWSSLDPVVTDSDDNIYSNGNNQLTAVVVNKNDLTMKLLILLIVISSILVLAILGATFYRLYRSRRLNSQISPKVIDNSHQQPA</sequence>
<keyword evidence="1" id="KW-0812">Transmembrane</keyword>
<evidence type="ECO:0000313" key="3">
    <source>
        <dbReference type="EMBL" id="EXX74623.1"/>
    </source>
</evidence>
<dbReference type="Proteomes" id="UP000022910">
    <property type="component" value="Unassembled WGS sequence"/>
</dbReference>
<name>A0A015N612_RHIIW</name>
<comment type="caution">
    <text evidence="3">The sequence shown here is derived from an EMBL/GenBank/DDBJ whole genome shotgun (WGS) entry which is preliminary data.</text>
</comment>
<dbReference type="AlphaFoldDB" id="A0A015N612"/>
<keyword evidence="1" id="KW-1133">Transmembrane helix</keyword>
<dbReference type="Pfam" id="PF24681">
    <property type="entry name" value="Kelch_KLHDC2_KLHL20_DRC7"/>
    <property type="match status" value="1"/>
</dbReference>
<dbReference type="Gene3D" id="2.120.10.80">
    <property type="entry name" value="Kelch-type beta propeller"/>
    <property type="match status" value="1"/>
</dbReference>
<feature type="chain" id="PRO_5001477012" description="Galactose oxidase" evidence="2">
    <location>
        <begin position="21"/>
        <end position="414"/>
    </location>
</feature>
<proteinExistence type="predicted"/>